<dbReference type="AlphaFoldDB" id="U1MX49"/>
<dbReference type="Proteomes" id="UP000030710">
    <property type="component" value="Unassembled WGS sequence"/>
</dbReference>
<dbReference type="EMBL" id="KE356561">
    <property type="protein sequence ID" value="ERG95029.1"/>
    <property type="molecule type" value="Genomic_DNA"/>
</dbReference>
<reference evidence="1 2" key="1">
    <citation type="journal article" date="2013" name="PLoS ONE">
        <title>Assembly-driven community genomics of a hypersaline microbial ecosystem.</title>
        <authorList>
            <person name="Podell S."/>
            <person name="Ugalde J.A."/>
            <person name="Narasingarao P."/>
            <person name="Banfield J.F."/>
            <person name="Heidelberg K.B."/>
            <person name="Allen E.E."/>
        </authorList>
    </citation>
    <scope>NUCLEOTIDE SEQUENCE [LARGE SCALE GENOMIC DNA]</scope>
    <source>
        <strain evidence="2">J07HQW2</strain>
    </source>
</reference>
<evidence type="ECO:0000313" key="1">
    <source>
        <dbReference type="EMBL" id="ERG95029.1"/>
    </source>
</evidence>
<protein>
    <submittedName>
        <fullName evidence="1">Uncharacterized protein</fullName>
    </submittedName>
</protein>
<evidence type="ECO:0000313" key="2">
    <source>
        <dbReference type="Proteomes" id="UP000030710"/>
    </source>
</evidence>
<organism evidence="1 2">
    <name type="scientific">Haloquadratum walsbyi J07HQW2</name>
    <dbReference type="NCBI Taxonomy" id="1238425"/>
    <lineage>
        <taxon>Archaea</taxon>
        <taxon>Methanobacteriati</taxon>
        <taxon>Methanobacteriota</taxon>
        <taxon>Stenosarchaea group</taxon>
        <taxon>Halobacteria</taxon>
        <taxon>Halobacteriales</taxon>
        <taxon>Haloferacaceae</taxon>
        <taxon>Haloquadratum</taxon>
    </lineage>
</organism>
<sequence length="38" mass="4466">MTVDTTFEIWKLSPSREHFFRLAASCLITDFSVWFGLI</sequence>
<gene>
    <name evidence="1" type="ORF">J07HQW2_01473</name>
</gene>
<accession>U1MX49</accession>
<dbReference type="HOGENOM" id="CLU_3322895_0_0_2"/>
<proteinExistence type="predicted"/>
<name>U1MX49_9EURY</name>
<dbReference type="STRING" id="1238425.J07HQW2_01473"/>